<evidence type="ECO:0000313" key="2">
    <source>
        <dbReference type="EMBL" id="PMC17737.1"/>
    </source>
</evidence>
<feature type="compositionally biased region" description="Low complexity" evidence="1">
    <location>
        <begin position="52"/>
        <end position="73"/>
    </location>
</feature>
<protein>
    <recommendedName>
        <fullName evidence="4">Lipoprotein</fullName>
    </recommendedName>
</protein>
<dbReference type="RefSeq" id="WP_070503505.1">
    <property type="nucleotide sequence ID" value="NZ_JALCYA010000007.1"/>
</dbReference>
<feature type="compositionally biased region" description="Polar residues" evidence="1">
    <location>
        <begin position="74"/>
        <end position="83"/>
    </location>
</feature>
<dbReference type="EMBL" id="PNGG01000006">
    <property type="protein sequence ID" value="PMC17737.1"/>
    <property type="molecule type" value="Genomic_DNA"/>
</dbReference>
<dbReference type="Proteomes" id="UP000235748">
    <property type="component" value="Unassembled WGS sequence"/>
</dbReference>
<name>A0A2N6QDV3_9STAP</name>
<evidence type="ECO:0000256" key="1">
    <source>
        <dbReference type="SAM" id="MobiDB-lite"/>
    </source>
</evidence>
<evidence type="ECO:0000313" key="3">
    <source>
        <dbReference type="Proteomes" id="UP000235748"/>
    </source>
</evidence>
<feature type="compositionally biased region" description="Low complexity" evidence="1">
    <location>
        <begin position="92"/>
        <end position="117"/>
    </location>
</feature>
<dbReference type="PROSITE" id="PS51257">
    <property type="entry name" value="PROKAR_LIPOPROTEIN"/>
    <property type="match status" value="1"/>
</dbReference>
<comment type="caution">
    <text evidence="2">The sequence shown here is derived from an EMBL/GenBank/DDBJ whole genome shotgun (WGS) entry which is preliminary data.</text>
</comment>
<accession>A0A2N6QDV3</accession>
<gene>
    <name evidence="2" type="ORF">CJ235_10225</name>
</gene>
<organism evidence="2 3">
    <name type="scientific">Staphylococcus pettenkoferi</name>
    <dbReference type="NCBI Taxonomy" id="170573"/>
    <lineage>
        <taxon>Bacteria</taxon>
        <taxon>Bacillati</taxon>
        <taxon>Bacillota</taxon>
        <taxon>Bacilli</taxon>
        <taxon>Bacillales</taxon>
        <taxon>Staphylococcaceae</taxon>
        <taxon>Staphylococcus</taxon>
    </lineage>
</organism>
<proteinExistence type="predicted"/>
<evidence type="ECO:0008006" key="4">
    <source>
        <dbReference type="Google" id="ProtNLM"/>
    </source>
</evidence>
<dbReference type="AlphaFoldDB" id="A0A2N6QDV3"/>
<feature type="region of interest" description="Disordered" evidence="1">
    <location>
        <begin position="21"/>
        <end position="142"/>
    </location>
</feature>
<sequence length="178" mass="20045">MKKVLPILTASAILLAACGNDNHEEKHSTHHEKKHKSENKEKEKNNSKKSSKNSSDSNNENKNNTNSSSVNNEQASNNNQTSNDNEELNSEQSNQNQVNQQQPAQTQTSQQQQSQATGYDPNNPYMNMPDQEWRKNTGTGLSSGEMQTKFMIENGQYDGDDGDQILEALEYYQNKYGN</sequence>
<reference evidence="2 3" key="1">
    <citation type="submission" date="2017-09" db="EMBL/GenBank/DDBJ databases">
        <title>Bacterial strain isolated from the female urinary microbiota.</title>
        <authorList>
            <person name="Thomas-White K."/>
            <person name="Kumar N."/>
            <person name="Forster S."/>
            <person name="Putonti C."/>
            <person name="Lawley T."/>
            <person name="Wolfe A.J."/>
        </authorList>
    </citation>
    <scope>NUCLEOTIDE SEQUENCE [LARGE SCALE GENOMIC DNA]</scope>
    <source>
        <strain evidence="2 3">UMB0834</strain>
    </source>
</reference>
<feature type="compositionally biased region" description="Basic residues" evidence="1">
    <location>
        <begin position="28"/>
        <end position="37"/>
    </location>
</feature>